<sequence>MNNKMLLLVNFLKFRRLVLNLVQMGGTLMNWWKMTSILWLVLFIVGATFLWLRKTDATGAINTPAYQMTSLAIWCVLFGFILFIQLIWLVIMRVRHRK</sequence>
<dbReference type="InterPro" id="IPR025037">
    <property type="entry name" value="DUF3923"/>
</dbReference>
<keyword evidence="1" id="KW-0812">Transmembrane</keyword>
<organism evidence="2 3">
    <name type="scientific">Lentilactobacillus hilgardii (strain ATCC 8290 / DSM 20176 / CCUG 30140 / JCM 1155 / KCTC 3500 / NBRC 15886 / NCIMB 8040 / NRRL B-1843 / 9)</name>
    <dbReference type="NCBI Taxonomy" id="1423757"/>
    <lineage>
        <taxon>Bacteria</taxon>
        <taxon>Bacillati</taxon>
        <taxon>Bacillota</taxon>
        <taxon>Bacilli</taxon>
        <taxon>Lactobacillales</taxon>
        <taxon>Lactobacillaceae</taxon>
        <taxon>Lentilactobacillus</taxon>
    </lineage>
</organism>
<feature type="transmembrane region" description="Helical" evidence="1">
    <location>
        <begin position="31"/>
        <end position="51"/>
    </location>
</feature>
<dbReference type="AlphaFoldDB" id="C0XIY3"/>
<keyword evidence="3" id="KW-1185">Reference proteome</keyword>
<comment type="caution">
    <text evidence="2">The sequence shown here is derived from an EMBL/GenBank/DDBJ whole genome shotgun (WGS) entry which is preliminary data.</text>
</comment>
<dbReference type="EMBL" id="ACGP01000122">
    <property type="protein sequence ID" value="EEI24664.1"/>
    <property type="molecule type" value="Genomic_DNA"/>
</dbReference>
<protein>
    <recommendedName>
        <fullName evidence="4">DUF3923 family protein</fullName>
    </recommendedName>
</protein>
<evidence type="ECO:0000256" key="1">
    <source>
        <dbReference type="SAM" id="Phobius"/>
    </source>
</evidence>
<evidence type="ECO:0000313" key="2">
    <source>
        <dbReference type="EMBL" id="EEI24664.1"/>
    </source>
</evidence>
<dbReference type="HOGENOM" id="CLU_182189_1_0_9"/>
<keyword evidence="1" id="KW-1133">Transmembrane helix</keyword>
<gene>
    <name evidence="2" type="ORF">HMPREF0519_1194</name>
</gene>
<feature type="transmembrane region" description="Helical" evidence="1">
    <location>
        <begin position="71"/>
        <end position="91"/>
    </location>
</feature>
<keyword evidence="1" id="KW-0472">Membrane</keyword>
<dbReference type="Pfam" id="PF13061">
    <property type="entry name" value="DUF3923"/>
    <property type="match status" value="1"/>
</dbReference>
<name>C0XIY3_LENH9</name>
<accession>C0XIY3</accession>
<dbReference type="Proteomes" id="UP000003752">
    <property type="component" value="Unassembled WGS sequence"/>
</dbReference>
<reference evidence="2 3" key="1">
    <citation type="submission" date="2009-01" db="EMBL/GenBank/DDBJ databases">
        <authorList>
            <person name="Qin X."/>
            <person name="Bachman B."/>
            <person name="Battles P."/>
            <person name="Bell A."/>
            <person name="Bess C."/>
            <person name="Bickham C."/>
            <person name="Chaboub L."/>
            <person name="Chen D."/>
            <person name="Coyle M."/>
            <person name="Deiros D.R."/>
            <person name="Dinh H."/>
            <person name="Forbes L."/>
            <person name="Fowler G."/>
            <person name="Francisco L."/>
            <person name="Fu Q."/>
            <person name="Gubbala S."/>
            <person name="Hale W."/>
            <person name="Han Y."/>
            <person name="Hemphill L."/>
            <person name="Highlander S.K."/>
            <person name="Hirani K."/>
            <person name="Hogues M."/>
            <person name="Jackson L."/>
            <person name="Jakkamsetti A."/>
            <person name="Javaid M."/>
            <person name="Jiang H."/>
            <person name="Korchina V."/>
            <person name="Kovar C."/>
            <person name="Lara F."/>
            <person name="Lee S."/>
            <person name="Mata R."/>
            <person name="Mathew T."/>
            <person name="Moen C."/>
            <person name="Morales K."/>
            <person name="Munidasa M."/>
            <person name="Nazareth L."/>
            <person name="Ngo R."/>
            <person name="Nguyen L."/>
            <person name="Okwuonu G."/>
            <person name="Ongeri F."/>
            <person name="Patil S."/>
            <person name="Petrosino J."/>
            <person name="Pham C."/>
            <person name="Pham P."/>
            <person name="Pu L.-L."/>
            <person name="Puazo M."/>
            <person name="Raj R."/>
            <person name="Reid J."/>
            <person name="Rouhana J."/>
            <person name="Saada N."/>
            <person name="Shang Y."/>
            <person name="Simmons D."/>
            <person name="Thornton R."/>
            <person name="Warren J."/>
            <person name="Weissenberger G."/>
            <person name="Zhang J."/>
            <person name="Zhang L."/>
            <person name="Zhou C."/>
            <person name="Zhu D."/>
            <person name="Muzny D."/>
            <person name="Worley K."/>
            <person name="Gibbs R."/>
        </authorList>
    </citation>
    <scope>NUCLEOTIDE SEQUENCE [LARGE SCALE GENOMIC DNA]</scope>
    <source>
        <strain evidence="3">ATCC 8290 / DSM 20176 / CCUG 30140 / JCM 1155 / KCTC 3500 / NBRC 15886 / NCIMB 8040 / NRRL B-1843 / 9</strain>
    </source>
</reference>
<evidence type="ECO:0008006" key="4">
    <source>
        <dbReference type="Google" id="ProtNLM"/>
    </source>
</evidence>
<evidence type="ECO:0000313" key="3">
    <source>
        <dbReference type="Proteomes" id="UP000003752"/>
    </source>
</evidence>
<proteinExistence type="predicted"/>